<sequence length="56" mass="6412">MINYRNNLILTLNITPLKTALNGIRLLQTKTLKHGLSTKYKALFIFFVKTSNNLTC</sequence>
<name>A0A916DNM4_9BACT</name>
<protein>
    <submittedName>
        <fullName evidence="1">Uncharacterized protein</fullName>
    </submittedName>
</protein>
<dbReference type="KEGG" id="aup:AsAng_0006890"/>
<keyword evidence="2" id="KW-1185">Reference proteome</keyword>
<dbReference type="EMBL" id="AP026867">
    <property type="protein sequence ID" value="BDS09984.1"/>
    <property type="molecule type" value="Genomic_DNA"/>
</dbReference>
<evidence type="ECO:0000313" key="2">
    <source>
        <dbReference type="Proteomes" id="UP001060919"/>
    </source>
</evidence>
<dbReference type="Proteomes" id="UP001060919">
    <property type="component" value="Chromosome"/>
</dbReference>
<organism evidence="1 2">
    <name type="scientific">Aureispira anguillae</name>
    <dbReference type="NCBI Taxonomy" id="2864201"/>
    <lineage>
        <taxon>Bacteria</taxon>
        <taxon>Pseudomonadati</taxon>
        <taxon>Bacteroidota</taxon>
        <taxon>Saprospiria</taxon>
        <taxon>Saprospirales</taxon>
        <taxon>Saprospiraceae</taxon>
        <taxon>Aureispira</taxon>
    </lineage>
</organism>
<dbReference type="AlphaFoldDB" id="A0A916DNM4"/>
<reference evidence="1" key="1">
    <citation type="submission" date="2022-09" db="EMBL/GenBank/DDBJ databases">
        <title>Aureispira anguillicida sp. nov., isolated from Leptocephalus of Japanese eel Anguilla japonica.</title>
        <authorList>
            <person name="Yuasa K."/>
            <person name="Mekata T."/>
            <person name="Ikunari K."/>
        </authorList>
    </citation>
    <scope>NUCLEOTIDE SEQUENCE</scope>
    <source>
        <strain evidence="1">EL160426</strain>
    </source>
</reference>
<gene>
    <name evidence="1" type="ORF">AsAng_0006890</name>
</gene>
<evidence type="ECO:0000313" key="1">
    <source>
        <dbReference type="EMBL" id="BDS09984.1"/>
    </source>
</evidence>
<proteinExistence type="predicted"/>
<accession>A0A916DNM4</accession>